<dbReference type="Gene3D" id="2.60.40.10">
    <property type="entry name" value="Immunoglobulins"/>
    <property type="match status" value="3"/>
</dbReference>
<feature type="domain" description="Bacterial Ig-like" evidence="2">
    <location>
        <begin position="325"/>
        <end position="407"/>
    </location>
</feature>
<protein>
    <submittedName>
        <fullName evidence="3">Ig-like domain repeat protein</fullName>
    </submittedName>
</protein>
<dbReference type="AlphaFoldDB" id="A0A5Q6RYY2"/>
<dbReference type="Pfam" id="PF16640">
    <property type="entry name" value="Big_3_5"/>
    <property type="match status" value="2"/>
</dbReference>
<dbReference type="InterPro" id="IPR013783">
    <property type="entry name" value="Ig-like_fold"/>
</dbReference>
<reference evidence="3 4" key="1">
    <citation type="submission" date="2019-09" db="EMBL/GenBank/DDBJ databases">
        <title>Mumia zhuanghuii sp. nov. isolated from the intestinal contents of plateau pika (Ochotona curzoniae) in the Qinghai-Tibet plateau of China.</title>
        <authorList>
            <person name="Tian Z."/>
        </authorList>
    </citation>
    <scope>NUCLEOTIDE SEQUENCE [LARGE SCALE GENOMIC DNA]</scope>
    <source>
        <strain evidence="4">350</strain>
    </source>
</reference>
<accession>A0A5Q6RYY2</accession>
<evidence type="ECO:0000313" key="4">
    <source>
        <dbReference type="Proteomes" id="UP000307768"/>
    </source>
</evidence>
<dbReference type="GO" id="GO:0005975">
    <property type="term" value="P:carbohydrate metabolic process"/>
    <property type="evidence" value="ECO:0007669"/>
    <property type="project" value="UniProtKB-ARBA"/>
</dbReference>
<comment type="caution">
    <text evidence="3">The sequence shown here is derived from an EMBL/GenBank/DDBJ whole genome shotgun (WGS) entry which is preliminary data.</text>
</comment>
<evidence type="ECO:0000313" key="3">
    <source>
        <dbReference type="EMBL" id="KAA1423300.1"/>
    </source>
</evidence>
<feature type="compositionally biased region" description="Polar residues" evidence="1">
    <location>
        <begin position="10"/>
        <end position="19"/>
    </location>
</feature>
<gene>
    <name evidence="3" type="ORF">FE697_006665</name>
</gene>
<proteinExistence type="predicted"/>
<dbReference type="OrthoDB" id="9798386at2"/>
<feature type="domain" description="Bacterial Ig-like" evidence="2">
    <location>
        <begin position="413"/>
        <end position="500"/>
    </location>
</feature>
<evidence type="ECO:0000256" key="1">
    <source>
        <dbReference type="SAM" id="MobiDB-lite"/>
    </source>
</evidence>
<feature type="region of interest" description="Disordered" evidence="1">
    <location>
        <begin position="1"/>
        <end position="36"/>
    </location>
</feature>
<name>A0A5Q6RYY2_9ACTN</name>
<dbReference type="Proteomes" id="UP000307768">
    <property type="component" value="Unassembled WGS sequence"/>
</dbReference>
<organism evidence="3 4">
    <name type="scientific">Mumia zhuanghuii</name>
    <dbReference type="NCBI Taxonomy" id="2585211"/>
    <lineage>
        <taxon>Bacteria</taxon>
        <taxon>Bacillati</taxon>
        <taxon>Actinomycetota</taxon>
        <taxon>Actinomycetes</taxon>
        <taxon>Propionibacteriales</taxon>
        <taxon>Nocardioidaceae</taxon>
        <taxon>Mumia</taxon>
    </lineage>
</organism>
<feature type="compositionally biased region" description="Basic and acidic residues" evidence="1">
    <location>
        <begin position="20"/>
        <end position="36"/>
    </location>
</feature>
<dbReference type="InterPro" id="IPR032109">
    <property type="entry name" value="Big_3_5"/>
</dbReference>
<evidence type="ECO:0000259" key="2">
    <source>
        <dbReference type="Pfam" id="PF16640"/>
    </source>
</evidence>
<sequence length="600" mass="60958">MRGGEPAKRSTGSKVSAHSRSLERLTPDTPDIRDNPVEAAEDGVVKVARPSHLYGDLVNTYLSNAVTQYRKTGDPGATGVNAVSYFPGGDTSKPKAEARKIQVGHLLTYNKDRVDAQGNPAPVVDQAIRQNDDGGNTEHMTEWWFTKGRDLAYGDEALRGSLNPASEAGKNQLQSQRAFAKEAVDEIDLVLKGLAGQSASSVTNATLAGDAADGTVPLGETPTLDVTVAAAGYGPFISLNTANQNAAPSATTGKPRGFVDVRDGDELLGSARLKRDGTASIVLAGLTAGDKSLTVAYRGRGDVLEASQTTVPLAVVGDPSTTTLTGPSSLVHGTAGTATVAVTAGATGAVTVTGLPGGTRTATLEAASATIPIAASTPAGTYSLVARYGGDAVLGVSESAPLTVVVAKAGTTLTSSVKAAPYGRSASVTALVKGPGGVVPTGKVVVTVAGASRTLVLGTGGRATLALPRALAPKRYAVTVVYAGNPNLKASSSATSVTITRAAAGKVAFAPKGRLRASKRGTGVVTVSTPAGLARAGGTVKVVLKRGKRTRTVVATVRSGRATFTLPRLTAGTWRATVTYRGDSRYAAGAPVVKKVTVRR</sequence>
<dbReference type="EMBL" id="VDFQ02000002">
    <property type="protein sequence ID" value="KAA1423300.1"/>
    <property type="molecule type" value="Genomic_DNA"/>
</dbReference>